<dbReference type="EMBL" id="QSWH01000002">
    <property type="protein sequence ID" value="RRR23705.1"/>
    <property type="molecule type" value="Genomic_DNA"/>
</dbReference>
<name>A0A345YPW4_9MICO</name>
<dbReference type="OrthoDB" id="9790048at2"/>
<feature type="domain" description="PBP" evidence="3">
    <location>
        <begin position="25"/>
        <end position="267"/>
    </location>
</feature>
<evidence type="ECO:0000313" key="7">
    <source>
        <dbReference type="Proteomes" id="UP000282185"/>
    </source>
</evidence>
<proteinExistence type="predicted"/>
<evidence type="ECO:0000256" key="1">
    <source>
        <dbReference type="ARBA" id="ARBA00022729"/>
    </source>
</evidence>
<dbReference type="Pfam" id="PF12849">
    <property type="entry name" value="PBP_like_2"/>
    <property type="match status" value="1"/>
</dbReference>
<reference evidence="5 7" key="2">
    <citation type="submission" date="2018-08" db="EMBL/GenBank/DDBJ databases">
        <title>Brachybacterium saurashtrense DSM 23186.</title>
        <authorList>
            <person name="Li Y."/>
        </authorList>
    </citation>
    <scope>NUCLEOTIDE SEQUENCE [LARGE SCALE GENOMIC DNA]</scope>
    <source>
        <strain evidence="5 7">DSM 23186</strain>
    </source>
</reference>
<feature type="signal peptide" evidence="2">
    <location>
        <begin position="1"/>
        <end position="24"/>
    </location>
</feature>
<dbReference type="PANTHER" id="PTHR30570:SF1">
    <property type="entry name" value="PHOSPHATE-BINDING PROTEIN PSTS"/>
    <property type="match status" value="1"/>
</dbReference>
<evidence type="ECO:0000256" key="2">
    <source>
        <dbReference type="SAM" id="SignalP"/>
    </source>
</evidence>
<evidence type="ECO:0000313" key="6">
    <source>
        <dbReference type="Proteomes" id="UP000254236"/>
    </source>
</evidence>
<dbReference type="PROSITE" id="PS51257">
    <property type="entry name" value="PROKAR_LIPOPROTEIN"/>
    <property type="match status" value="1"/>
</dbReference>
<feature type="chain" id="PRO_5044584628" evidence="2">
    <location>
        <begin position="25"/>
        <end position="323"/>
    </location>
</feature>
<dbReference type="PANTHER" id="PTHR30570">
    <property type="entry name" value="PERIPLASMIC PHOSPHATE BINDING COMPONENT OF PHOSPHATE ABC TRANSPORTER"/>
    <property type="match status" value="1"/>
</dbReference>
<evidence type="ECO:0000259" key="3">
    <source>
        <dbReference type="Pfam" id="PF12849"/>
    </source>
</evidence>
<protein>
    <submittedName>
        <fullName evidence="5">Phosphate ABC transporter substrate-binding protein</fullName>
    </submittedName>
</protein>
<keyword evidence="1 2" id="KW-0732">Signal</keyword>
<dbReference type="InterPro" id="IPR050811">
    <property type="entry name" value="Phosphate_ABC_transporter"/>
</dbReference>
<dbReference type="SUPFAM" id="SSF53850">
    <property type="entry name" value="Periplasmic binding protein-like II"/>
    <property type="match status" value="1"/>
</dbReference>
<evidence type="ECO:0000313" key="5">
    <source>
        <dbReference type="EMBL" id="RRR23705.1"/>
    </source>
</evidence>
<gene>
    <name evidence="4" type="ORF">DWV08_10350</name>
    <name evidence="5" type="ORF">DXU92_02100</name>
</gene>
<reference evidence="4 6" key="1">
    <citation type="submission" date="2018-07" db="EMBL/GenBank/DDBJ databases">
        <title>Brachybacterium saurashtrense DSM 23186 genome sequence.</title>
        <authorList>
            <person name="Guo L."/>
        </authorList>
    </citation>
    <scope>NUCLEOTIDE SEQUENCE [LARGE SCALE GENOMIC DNA]</scope>
    <source>
        <strain evidence="4 6">DSM 23186</strain>
    </source>
</reference>
<dbReference type="Gene3D" id="3.40.190.10">
    <property type="entry name" value="Periplasmic binding protein-like II"/>
    <property type="match status" value="2"/>
</dbReference>
<sequence length="323" mass="35474">MRDLRRAPAALLTAGLALSLAACAAQGEETLTIGGSSTVQPITELVGREAGIAVDVAAEGTLDGFERFCTGETDANNASEAIPQEYLDLCAENGIEFVELPLGLDAISLVRHRDNDQLRDVSLEELQRLWEPGSTVTRWSDLREDLPDEEIVLHGRGEGSGTFEFFTHHVTGKAGQIREDYRATDDLDEMAELLAEEPYGIGFMGVGNYLGADDEALAQLSTVSVDGVEPSLEAAQSGEYAPLTRPLFLYVNADRLEESDTLREFAEAYVDSAYEVMPRVFFYRLPEESYTTVRERLDARETGSLYEGDPFREESVVELLEGS</sequence>
<dbReference type="Proteomes" id="UP000254236">
    <property type="component" value="Chromosome"/>
</dbReference>
<dbReference type="KEGG" id="bsau:DWV08_10350"/>
<keyword evidence="6" id="KW-1185">Reference proteome</keyword>
<organism evidence="5 7">
    <name type="scientific">Brachybacterium saurashtrense</name>
    <dbReference type="NCBI Taxonomy" id="556288"/>
    <lineage>
        <taxon>Bacteria</taxon>
        <taxon>Bacillati</taxon>
        <taxon>Actinomycetota</taxon>
        <taxon>Actinomycetes</taxon>
        <taxon>Micrococcales</taxon>
        <taxon>Dermabacteraceae</taxon>
        <taxon>Brachybacterium</taxon>
    </lineage>
</organism>
<dbReference type="RefSeq" id="WP_115413705.1">
    <property type="nucleotide sequence ID" value="NZ_CP031356.1"/>
</dbReference>
<dbReference type="InterPro" id="IPR024370">
    <property type="entry name" value="PBP_domain"/>
</dbReference>
<evidence type="ECO:0000313" key="4">
    <source>
        <dbReference type="EMBL" id="AXK45966.1"/>
    </source>
</evidence>
<dbReference type="AlphaFoldDB" id="A0A345YPW4"/>
<accession>A0A345YPW4</accession>
<dbReference type="EMBL" id="CP031356">
    <property type="protein sequence ID" value="AXK45966.1"/>
    <property type="molecule type" value="Genomic_DNA"/>
</dbReference>
<dbReference type="Proteomes" id="UP000282185">
    <property type="component" value="Unassembled WGS sequence"/>
</dbReference>